<dbReference type="GO" id="GO:0016787">
    <property type="term" value="F:hydrolase activity"/>
    <property type="evidence" value="ECO:0007669"/>
    <property type="project" value="UniProtKB-KW"/>
</dbReference>
<evidence type="ECO:0000259" key="1">
    <source>
        <dbReference type="Pfam" id="PF00561"/>
    </source>
</evidence>
<dbReference type="EMBL" id="BAABFC010000001">
    <property type="protein sequence ID" value="GAA4492132.1"/>
    <property type="molecule type" value="Genomic_DNA"/>
</dbReference>
<dbReference type="PRINTS" id="PR00111">
    <property type="entry name" value="ABHYDROLASE"/>
</dbReference>
<dbReference type="InterPro" id="IPR029058">
    <property type="entry name" value="AB_hydrolase_fold"/>
</dbReference>
<reference evidence="3" key="1">
    <citation type="journal article" date="2019" name="Int. J. Syst. Evol. Microbiol.">
        <title>The Global Catalogue of Microorganisms (GCM) 10K type strain sequencing project: providing services to taxonomists for standard genome sequencing and annotation.</title>
        <authorList>
            <consortium name="The Broad Institute Genomics Platform"/>
            <consortium name="The Broad Institute Genome Sequencing Center for Infectious Disease"/>
            <person name="Wu L."/>
            <person name="Ma J."/>
        </authorList>
    </citation>
    <scope>NUCLEOTIDE SEQUENCE [LARGE SCALE GENOMIC DNA]</scope>
    <source>
        <strain evidence="3">JCM 32226</strain>
    </source>
</reference>
<dbReference type="SUPFAM" id="SSF53474">
    <property type="entry name" value="alpha/beta-Hydrolases"/>
    <property type="match status" value="1"/>
</dbReference>
<organism evidence="2 3">
    <name type="scientific">Pseudaeromonas paramecii</name>
    <dbReference type="NCBI Taxonomy" id="2138166"/>
    <lineage>
        <taxon>Bacteria</taxon>
        <taxon>Pseudomonadati</taxon>
        <taxon>Pseudomonadota</taxon>
        <taxon>Gammaproteobacteria</taxon>
        <taxon>Aeromonadales</taxon>
        <taxon>Aeromonadaceae</taxon>
        <taxon>Pseudaeromonas</taxon>
    </lineage>
</organism>
<comment type="caution">
    <text evidence="2">The sequence shown here is derived from an EMBL/GenBank/DDBJ whole genome shotgun (WGS) entry which is preliminary data.</text>
</comment>
<dbReference type="Pfam" id="PF00561">
    <property type="entry name" value="Abhydrolase_1"/>
    <property type="match status" value="1"/>
</dbReference>
<accession>A0ABP8PW04</accession>
<dbReference type="Gene3D" id="3.40.50.1820">
    <property type="entry name" value="alpha/beta hydrolase"/>
    <property type="match status" value="1"/>
</dbReference>
<dbReference type="PANTHER" id="PTHR43194:SF5">
    <property type="entry name" value="PIMELOYL-[ACYL-CARRIER PROTEIN] METHYL ESTER ESTERASE"/>
    <property type="match status" value="1"/>
</dbReference>
<dbReference type="InterPro" id="IPR000073">
    <property type="entry name" value="AB_hydrolase_1"/>
</dbReference>
<feature type="domain" description="AB hydrolase-1" evidence="1">
    <location>
        <begin position="6"/>
        <end position="157"/>
    </location>
</feature>
<keyword evidence="3" id="KW-1185">Reference proteome</keyword>
<keyword evidence="2" id="KW-0378">Hydrolase</keyword>
<sequence length="252" mass="27987">MGRHAVVLLRGVSRDARHWQQWPVSLTQAWGQAVYCPDIPGNGRLWQQVSPCHLAELVTALRAQLPNAAQPPWHIVGLSLGGLAGLGWAQALPHEVASLTLINTSLAGLNPWYQRLRPGALLRLPWALLLGAVAREPMLLAMTVQDPLVRTTCLPQWQRWAKAMGTRRSNLLRQLYCAARAAPARPACPTLVLASRQDRLVYCACSARLAAYWQLPIRWHEQAGHDLPLDAPDWLTAQLLAWWQRCEASAAP</sequence>
<dbReference type="PANTHER" id="PTHR43194">
    <property type="entry name" value="HYDROLASE ALPHA/BETA FOLD FAMILY"/>
    <property type="match status" value="1"/>
</dbReference>
<name>A0ABP8PW04_9GAMM</name>
<proteinExistence type="predicted"/>
<dbReference type="InterPro" id="IPR050228">
    <property type="entry name" value="Carboxylesterase_BioH"/>
</dbReference>
<evidence type="ECO:0000313" key="2">
    <source>
        <dbReference type="EMBL" id="GAA4492132.1"/>
    </source>
</evidence>
<dbReference type="RefSeq" id="WP_345008773.1">
    <property type="nucleotide sequence ID" value="NZ_BAABFC010000001.1"/>
</dbReference>
<dbReference type="Proteomes" id="UP001501321">
    <property type="component" value="Unassembled WGS sequence"/>
</dbReference>
<evidence type="ECO:0000313" key="3">
    <source>
        <dbReference type="Proteomes" id="UP001501321"/>
    </source>
</evidence>
<gene>
    <name evidence="2" type="ORF">GCM10023095_00010</name>
</gene>
<protein>
    <submittedName>
        <fullName evidence="2">Alpha/beta hydrolase</fullName>
    </submittedName>
</protein>